<name>M2QHU5_CERS8</name>
<accession>M2QHU5</accession>
<feature type="region of interest" description="Disordered" evidence="1">
    <location>
        <begin position="123"/>
        <end position="194"/>
    </location>
</feature>
<proteinExistence type="predicted"/>
<evidence type="ECO:0000313" key="3">
    <source>
        <dbReference type="Proteomes" id="UP000016930"/>
    </source>
</evidence>
<gene>
    <name evidence="2" type="ORF">CERSUDRAFT_119476</name>
</gene>
<sequence length="194" mass="20355">MHVRSRTAQMPADPDVAAGEVRRVTARGRTCWDQGSGGEGSASMAVARARHCCPFRAGATLQNPSRYMRRREGRHEPKLQESVGEIGVSRVDCGAGEAELEASLSVLAGEGRARSELAWLPSSQPNIDDCGPAERFVSVGNEPESTSGRSNMPRDAVGGGESGENPSRDISLYAGSLSGGSAGDRAGQEDVRAT</sequence>
<evidence type="ECO:0000313" key="2">
    <source>
        <dbReference type="EMBL" id="EMD31665.1"/>
    </source>
</evidence>
<dbReference type="AlphaFoldDB" id="M2QHU5"/>
<dbReference type="HOGENOM" id="CLU_1402266_0_0_1"/>
<dbReference type="Proteomes" id="UP000016930">
    <property type="component" value="Unassembled WGS sequence"/>
</dbReference>
<keyword evidence="3" id="KW-1185">Reference proteome</keyword>
<protein>
    <submittedName>
        <fullName evidence="2">Uncharacterized protein</fullName>
    </submittedName>
</protein>
<dbReference type="EMBL" id="KB445816">
    <property type="protein sequence ID" value="EMD31665.1"/>
    <property type="molecule type" value="Genomic_DNA"/>
</dbReference>
<reference evidence="2 3" key="1">
    <citation type="journal article" date="2012" name="Proc. Natl. Acad. Sci. U.S.A.">
        <title>Comparative genomics of Ceriporiopsis subvermispora and Phanerochaete chrysosporium provide insight into selective ligninolysis.</title>
        <authorList>
            <person name="Fernandez-Fueyo E."/>
            <person name="Ruiz-Duenas F.J."/>
            <person name="Ferreira P."/>
            <person name="Floudas D."/>
            <person name="Hibbett D.S."/>
            <person name="Canessa P."/>
            <person name="Larrondo L.F."/>
            <person name="James T.Y."/>
            <person name="Seelenfreund D."/>
            <person name="Lobos S."/>
            <person name="Polanco R."/>
            <person name="Tello M."/>
            <person name="Honda Y."/>
            <person name="Watanabe T."/>
            <person name="Watanabe T."/>
            <person name="Ryu J.S."/>
            <person name="Kubicek C.P."/>
            <person name="Schmoll M."/>
            <person name="Gaskell J."/>
            <person name="Hammel K.E."/>
            <person name="St John F.J."/>
            <person name="Vanden Wymelenberg A."/>
            <person name="Sabat G."/>
            <person name="Splinter BonDurant S."/>
            <person name="Syed K."/>
            <person name="Yadav J.S."/>
            <person name="Doddapaneni H."/>
            <person name="Subramanian V."/>
            <person name="Lavin J.L."/>
            <person name="Oguiza J.A."/>
            <person name="Perez G."/>
            <person name="Pisabarro A.G."/>
            <person name="Ramirez L."/>
            <person name="Santoyo F."/>
            <person name="Master E."/>
            <person name="Coutinho P.M."/>
            <person name="Henrissat B."/>
            <person name="Lombard V."/>
            <person name="Magnuson J.K."/>
            <person name="Kuees U."/>
            <person name="Hori C."/>
            <person name="Igarashi K."/>
            <person name="Samejima M."/>
            <person name="Held B.W."/>
            <person name="Barry K.W."/>
            <person name="LaButti K.M."/>
            <person name="Lapidus A."/>
            <person name="Lindquist E.A."/>
            <person name="Lucas S.M."/>
            <person name="Riley R."/>
            <person name="Salamov A.A."/>
            <person name="Hoffmeister D."/>
            <person name="Schwenk D."/>
            <person name="Hadar Y."/>
            <person name="Yarden O."/>
            <person name="de Vries R.P."/>
            <person name="Wiebenga A."/>
            <person name="Stenlid J."/>
            <person name="Eastwood D."/>
            <person name="Grigoriev I.V."/>
            <person name="Berka R.M."/>
            <person name="Blanchette R.A."/>
            <person name="Kersten P."/>
            <person name="Martinez A.T."/>
            <person name="Vicuna R."/>
            <person name="Cullen D."/>
        </authorList>
    </citation>
    <scope>NUCLEOTIDE SEQUENCE [LARGE SCALE GENOMIC DNA]</scope>
    <source>
        <strain evidence="2 3">B</strain>
    </source>
</reference>
<organism evidence="2 3">
    <name type="scientific">Ceriporiopsis subvermispora (strain B)</name>
    <name type="common">White-rot fungus</name>
    <name type="synonym">Gelatoporia subvermispora</name>
    <dbReference type="NCBI Taxonomy" id="914234"/>
    <lineage>
        <taxon>Eukaryota</taxon>
        <taxon>Fungi</taxon>
        <taxon>Dikarya</taxon>
        <taxon>Basidiomycota</taxon>
        <taxon>Agaricomycotina</taxon>
        <taxon>Agaricomycetes</taxon>
        <taxon>Polyporales</taxon>
        <taxon>Gelatoporiaceae</taxon>
        <taxon>Gelatoporia</taxon>
    </lineage>
</organism>
<evidence type="ECO:0000256" key="1">
    <source>
        <dbReference type="SAM" id="MobiDB-lite"/>
    </source>
</evidence>